<reference evidence="2" key="1">
    <citation type="submission" date="2020-06" db="EMBL/GenBank/DDBJ databases">
        <title>Isolation of Planomicrobium glaciei.</title>
        <authorList>
            <person name="Malisova L."/>
            <person name="Safrankova R."/>
            <person name="Jakubu V."/>
            <person name="Spanelova P."/>
        </authorList>
    </citation>
    <scope>NUCLEOTIDE SEQUENCE [LARGE SCALE GENOMIC DNA]</scope>
    <source>
        <strain evidence="2">NRL-ATB46093</strain>
    </source>
</reference>
<sequence length="72" mass="7841">MTDNNPDAVLQTIQIGEARQIDPLTISKMVSFLLTDITVQASNKEDLKKLVNAVGDASSRLVENRSFSGTSF</sequence>
<gene>
    <name evidence="1" type="ORF">HF394_15840</name>
</gene>
<organism evidence="1 2">
    <name type="scientific">Planococcus glaciei</name>
    <dbReference type="NCBI Taxonomy" id="459472"/>
    <lineage>
        <taxon>Bacteria</taxon>
        <taxon>Bacillati</taxon>
        <taxon>Bacillota</taxon>
        <taxon>Bacilli</taxon>
        <taxon>Bacillales</taxon>
        <taxon>Caryophanaceae</taxon>
        <taxon>Planococcus</taxon>
    </lineage>
</organism>
<evidence type="ECO:0000313" key="1">
    <source>
        <dbReference type="EMBL" id="QKX51929.1"/>
    </source>
</evidence>
<dbReference type="AlphaFoldDB" id="A0A7H8QDH7"/>
<keyword evidence="2" id="KW-1185">Reference proteome</keyword>
<evidence type="ECO:0000313" key="2">
    <source>
        <dbReference type="Proteomes" id="UP000509222"/>
    </source>
</evidence>
<dbReference type="EMBL" id="CP051177">
    <property type="protein sequence ID" value="QKX51929.1"/>
    <property type="molecule type" value="Genomic_DNA"/>
</dbReference>
<protein>
    <submittedName>
        <fullName evidence="1">Uncharacterized protein</fullName>
    </submittedName>
</protein>
<dbReference type="RefSeq" id="WP_036809030.1">
    <property type="nucleotide sequence ID" value="NZ_CP051177.1"/>
</dbReference>
<dbReference type="Proteomes" id="UP000509222">
    <property type="component" value="Chromosome"/>
</dbReference>
<proteinExistence type="predicted"/>
<accession>A0A7H8QDH7</accession>
<name>A0A7H8QDH7_9BACL</name>